<proteinExistence type="predicted"/>
<dbReference type="InterPro" id="IPR049445">
    <property type="entry name" value="TetR_SbtR-like_C"/>
</dbReference>
<gene>
    <name evidence="2" type="ORF">SAMN05216268_113193</name>
</gene>
<dbReference type="Gene3D" id="1.10.357.10">
    <property type="entry name" value="Tetracycline Repressor, domain 2"/>
    <property type="match status" value="1"/>
</dbReference>
<evidence type="ECO:0000313" key="2">
    <source>
        <dbReference type="EMBL" id="SHM72556.1"/>
    </source>
</evidence>
<comment type="caution">
    <text evidence="2">The sequence shown here is derived from an EMBL/GenBank/DDBJ whole genome shotgun (WGS) entry which is preliminary data.</text>
</comment>
<dbReference type="SUPFAM" id="SSF48498">
    <property type="entry name" value="Tetracyclin repressor-like, C-terminal domain"/>
    <property type="match status" value="1"/>
</dbReference>
<dbReference type="Pfam" id="PF21597">
    <property type="entry name" value="TetR_C_43"/>
    <property type="match status" value="1"/>
</dbReference>
<reference evidence="3" key="1">
    <citation type="submission" date="2016-11" db="EMBL/GenBank/DDBJ databases">
        <authorList>
            <person name="Jaros S."/>
            <person name="Januszkiewicz K."/>
            <person name="Wedrychowicz H."/>
        </authorList>
    </citation>
    <scope>NUCLEOTIDE SEQUENCE [LARGE SCALE GENOMIC DNA]</scope>
    <source>
        <strain evidence="3">CGMCC 4.3555</strain>
    </source>
</reference>
<protein>
    <recommendedName>
        <fullName evidence="1">Transcriptional regulator SbtR-like C-terminal domain-containing protein</fullName>
    </recommendedName>
</protein>
<dbReference type="Proteomes" id="UP000184388">
    <property type="component" value="Unassembled WGS sequence"/>
</dbReference>
<dbReference type="EMBL" id="FRBK01000013">
    <property type="protein sequence ID" value="SHM72556.1"/>
    <property type="molecule type" value="Genomic_DNA"/>
</dbReference>
<evidence type="ECO:0000259" key="1">
    <source>
        <dbReference type="Pfam" id="PF21597"/>
    </source>
</evidence>
<sequence length="160" mass="17432">MGSLYRRYPSKEQLAQWKRIVGTEQMIALVHTALAEENEPWAAFARFLRDALSAQGLGAPLLPVLGGRLPATDEVDAAADRLRTAFDALVGNAQRAGVLRADFTSSDMPLLLEHRTPRLPVPGERAAALHLCSLDLVLWGLRTSADFAGTARPQRSPRGH</sequence>
<name>A0A9X8N2B4_9ACTN</name>
<dbReference type="InterPro" id="IPR036271">
    <property type="entry name" value="Tet_transcr_reg_TetR-rel_C_sf"/>
</dbReference>
<organism evidence="2 3">
    <name type="scientific">Streptomyces yunnanensis</name>
    <dbReference type="NCBI Taxonomy" id="156453"/>
    <lineage>
        <taxon>Bacteria</taxon>
        <taxon>Bacillati</taxon>
        <taxon>Actinomycetota</taxon>
        <taxon>Actinomycetes</taxon>
        <taxon>Kitasatosporales</taxon>
        <taxon>Streptomycetaceae</taxon>
        <taxon>Streptomyces</taxon>
    </lineage>
</organism>
<dbReference type="RefSeq" id="WP_286160372.1">
    <property type="nucleotide sequence ID" value="NZ_FRBK01000013.1"/>
</dbReference>
<feature type="domain" description="Transcriptional regulator SbtR-like C-terminal" evidence="1">
    <location>
        <begin position="39"/>
        <end position="142"/>
    </location>
</feature>
<evidence type="ECO:0000313" key="3">
    <source>
        <dbReference type="Proteomes" id="UP000184388"/>
    </source>
</evidence>
<accession>A0A9X8N2B4</accession>
<dbReference type="AlphaFoldDB" id="A0A9X8N2B4"/>